<comment type="caution">
    <text evidence="1">The sequence shown here is derived from an EMBL/GenBank/DDBJ whole genome shotgun (WGS) entry which is preliminary data.</text>
</comment>
<accession>A0A8X6V7M6</accession>
<keyword evidence="2" id="KW-1185">Reference proteome</keyword>
<evidence type="ECO:0000313" key="1">
    <source>
        <dbReference type="EMBL" id="GFX96104.1"/>
    </source>
</evidence>
<protein>
    <submittedName>
        <fullName evidence="1">Uncharacterized protein</fullName>
    </submittedName>
</protein>
<organism evidence="1 2">
    <name type="scientific">Trichonephila clavipes</name>
    <name type="common">Golden silk orbweaver</name>
    <name type="synonym">Nephila clavipes</name>
    <dbReference type="NCBI Taxonomy" id="2585209"/>
    <lineage>
        <taxon>Eukaryota</taxon>
        <taxon>Metazoa</taxon>
        <taxon>Ecdysozoa</taxon>
        <taxon>Arthropoda</taxon>
        <taxon>Chelicerata</taxon>
        <taxon>Arachnida</taxon>
        <taxon>Araneae</taxon>
        <taxon>Araneomorphae</taxon>
        <taxon>Entelegynae</taxon>
        <taxon>Araneoidea</taxon>
        <taxon>Nephilidae</taxon>
        <taxon>Trichonephila</taxon>
    </lineage>
</organism>
<reference evidence="1" key="1">
    <citation type="submission" date="2020-08" db="EMBL/GenBank/DDBJ databases">
        <title>Multicomponent nature underlies the extraordinary mechanical properties of spider dragline silk.</title>
        <authorList>
            <person name="Kono N."/>
            <person name="Nakamura H."/>
            <person name="Mori M."/>
            <person name="Yoshida Y."/>
            <person name="Ohtoshi R."/>
            <person name="Malay A.D."/>
            <person name="Moran D.A.P."/>
            <person name="Tomita M."/>
            <person name="Numata K."/>
            <person name="Arakawa K."/>
        </authorList>
    </citation>
    <scope>NUCLEOTIDE SEQUENCE</scope>
</reference>
<name>A0A8X6V7M6_TRICX</name>
<gene>
    <name evidence="1" type="ORF">TNCV_2289941</name>
</gene>
<dbReference type="AlphaFoldDB" id="A0A8X6V7M6"/>
<proteinExistence type="predicted"/>
<sequence length="82" mass="9234">MSVIESSVVESSETELSEIELSPESSVIELSPESKYSSYCCMRWLSNISGSGMVLEFEGKCLKYLEENNKVPSEYLLLKNKD</sequence>
<evidence type="ECO:0000313" key="2">
    <source>
        <dbReference type="Proteomes" id="UP000887159"/>
    </source>
</evidence>
<dbReference type="EMBL" id="BMAU01021190">
    <property type="protein sequence ID" value="GFX96104.1"/>
    <property type="molecule type" value="Genomic_DNA"/>
</dbReference>
<dbReference type="Proteomes" id="UP000887159">
    <property type="component" value="Unassembled WGS sequence"/>
</dbReference>